<sequence>MTRLLLILSLFTCSTLSFAYSVQPMVSEISPSGSNSQLMMKVENTSTEPLELQIDPYHLQFNENQTEELVEAYDDILVIPPTVTVQPGQFQSILVRYIGDPSILTSKSYRVVFDQAEVQNNADKGQSSIKMKYQFLTLLNVKPANSSPDIKHERTYTDNGKWFLELTNNGTSYARLSRMEWKVGSPGSLLAISANDIRSHVSGNLLLPQQTRSFEFIPFDGIEPQAMAVQITESK</sequence>
<evidence type="ECO:0000313" key="2">
    <source>
        <dbReference type="EMBL" id="MDN2481837.1"/>
    </source>
</evidence>
<dbReference type="Gene3D" id="2.60.40.10">
    <property type="entry name" value="Immunoglobulins"/>
    <property type="match status" value="1"/>
</dbReference>
<organism evidence="2 3">
    <name type="scientific">Vibrio agarivorans</name>
    <dbReference type="NCBI Taxonomy" id="153622"/>
    <lineage>
        <taxon>Bacteria</taxon>
        <taxon>Pseudomonadati</taxon>
        <taxon>Pseudomonadota</taxon>
        <taxon>Gammaproteobacteria</taxon>
        <taxon>Vibrionales</taxon>
        <taxon>Vibrionaceae</taxon>
        <taxon>Vibrio</taxon>
    </lineage>
</organism>
<keyword evidence="3" id="KW-1185">Reference proteome</keyword>
<proteinExistence type="predicted"/>
<name>A0ABT7Y1C1_9VIBR</name>
<dbReference type="SUPFAM" id="SSF49354">
    <property type="entry name" value="PapD-like"/>
    <property type="match status" value="1"/>
</dbReference>
<protein>
    <recommendedName>
        <fullName evidence="4">Molecular chaperone</fullName>
    </recommendedName>
</protein>
<dbReference type="RefSeq" id="WP_289961941.1">
    <property type="nucleotide sequence ID" value="NZ_JAUEOZ010000001.1"/>
</dbReference>
<dbReference type="InterPro" id="IPR008962">
    <property type="entry name" value="PapD-like_sf"/>
</dbReference>
<reference evidence="2" key="1">
    <citation type="submission" date="2024-05" db="EMBL/GenBank/DDBJ databases">
        <title>Genome Sequences of Four Agar- Degrading Marine Bacteria.</title>
        <authorList>
            <person name="Phillips E.K."/>
            <person name="Shaffer J.C."/>
            <person name="Henson M.W."/>
            <person name="Temperton B."/>
            <person name="Thrash C.J."/>
            <person name="Martin M.O."/>
        </authorList>
    </citation>
    <scope>NUCLEOTIDE SEQUENCE</scope>
    <source>
        <strain evidence="2">EKP203</strain>
    </source>
</reference>
<dbReference type="EMBL" id="JAUEOZ010000001">
    <property type="protein sequence ID" value="MDN2481837.1"/>
    <property type="molecule type" value="Genomic_DNA"/>
</dbReference>
<dbReference type="InterPro" id="IPR013783">
    <property type="entry name" value="Ig-like_fold"/>
</dbReference>
<evidence type="ECO:0000256" key="1">
    <source>
        <dbReference type="SAM" id="SignalP"/>
    </source>
</evidence>
<comment type="caution">
    <text evidence="2">The sequence shown here is derived from an EMBL/GenBank/DDBJ whole genome shotgun (WGS) entry which is preliminary data.</text>
</comment>
<dbReference type="PANTHER" id="PTHR30251:SF4">
    <property type="entry name" value="SLR1668 PROTEIN"/>
    <property type="match status" value="1"/>
</dbReference>
<gene>
    <name evidence="2" type="ORF">QWJ08_10575</name>
</gene>
<keyword evidence="1" id="KW-0732">Signal</keyword>
<dbReference type="PANTHER" id="PTHR30251">
    <property type="entry name" value="PILUS ASSEMBLY CHAPERONE"/>
    <property type="match status" value="1"/>
</dbReference>
<dbReference type="InterPro" id="IPR050643">
    <property type="entry name" value="Periplasmic_pilus_chap"/>
</dbReference>
<feature type="chain" id="PRO_5045448599" description="Molecular chaperone" evidence="1">
    <location>
        <begin position="20"/>
        <end position="235"/>
    </location>
</feature>
<accession>A0ABT7Y1C1</accession>
<dbReference type="Proteomes" id="UP001169719">
    <property type="component" value="Unassembled WGS sequence"/>
</dbReference>
<feature type="signal peptide" evidence="1">
    <location>
        <begin position="1"/>
        <end position="19"/>
    </location>
</feature>
<evidence type="ECO:0008006" key="4">
    <source>
        <dbReference type="Google" id="ProtNLM"/>
    </source>
</evidence>
<evidence type="ECO:0000313" key="3">
    <source>
        <dbReference type="Proteomes" id="UP001169719"/>
    </source>
</evidence>